<evidence type="ECO:0000313" key="2">
    <source>
        <dbReference type="Proteomes" id="UP000528945"/>
    </source>
</evidence>
<dbReference type="AlphaFoldDB" id="A0AAW3TRD9"/>
<gene>
    <name evidence="1" type="ORF">GGR47_001397</name>
</gene>
<sequence length="46" mass="4902">MRRSRPSQAPIAYAVRVREGNACGAKPDLFASSRESKNAAPLATAQ</sequence>
<dbReference type="EMBL" id="JACIDB010000002">
    <property type="protein sequence ID" value="MBB3875162.1"/>
    <property type="molecule type" value="Genomic_DNA"/>
</dbReference>
<proteinExistence type="predicted"/>
<protein>
    <submittedName>
        <fullName evidence="1">Uncharacterized protein</fullName>
    </submittedName>
</protein>
<reference evidence="1 2" key="1">
    <citation type="submission" date="2020-08" db="EMBL/GenBank/DDBJ databases">
        <title>Genomic Encyclopedia of Type Strains, Phase IV (KMG-IV): sequencing the most valuable type-strain genomes for metagenomic binning, comparative biology and taxonomic classification.</title>
        <authorList>
            <person name="Goeker M."/>
        </authorList>
    </citation>
    <scope>NUCLEOTIDE SEQUENCE [LARGE SCALE GENOMIC DNA]</scope>
    <source>
        <strain evidence="1 2">DSM 15581</strain>
    </source>
</reference>
<name>A0AAW3TRD9_9SPHN</name>
<keyword evidence="2" id="KW-1185">Reference proteome</keyword>
<dbReference type="Proteomes" id="UP000528945">
    <property type="component" value="Unassembled WGS sequence"/>
</dbReference>
<evidence type="ECO:0000313" key="1">
    <source>
        <dbReference type="EMBL" id="MBB3875162.1"/>
    </source>
</evidence>
<accession>A0AAW3TRD9</accession>
<comment type="caution">
    <text evidence="1">The sequence shown here is derived from an EMBL/GenBank/DDBJ whole genome shotgun (WGS) entry which is preliminary data.</text>
</comment>
<organism evidence="1 2">
    <name type="scientific">Sphingomonas aquatilis</name>
    <dbReference type="NCBI Taxonomy" id="93063"/>
    <lineage>
        <taxon>Bacteria</taxon>
        <taxon>Pseudomonadati</taxon>
        <taxon>Pseudomonadota</taxon>
        <taxon>Alphaproteobacteria</taxon>
        <taxon>Sphingomonadales</taxon>
        <taxon>Sphingomonadaceae</taxon>
        <taxon>Sphingomonas</taxon>
    </lineage>
</organism>